<proteinExistence type="inferred from homology"/>
<keyword evidence="2 5" id="KW-0689">Ribosomal protein</keyword>
<dbReference type="Proteomes" id="UP000029052">
    <property type="component" value="Unassembled WGS sequence"/>
</dbReference>
<dbReference type="GO" id="GO:1990904">
    <property type="term" value="C:ribonucleoprotein complex"/>
    <property type="evidence" value="ECO:0007669"/>
    <property type="project" value="UniProtKB-KW"/>
</dbReference>
<protein>
    <recommendedName>
        <fullName evidence="4 5">Large ribosomal subunit protein bL28</fullName>
    </recommendedName>
</protein>
<dbReference type="Pfam" id="PF00830">
    <property type="entry name" value="Ribosomal_L28"/>
    <property type="match status" value="1"/>
</dbReference>
<reference evidence="6 7" key="1">
    <citation type="submission" date="2014-03" db="EMBL/GenBank/DDBJ databases">
        <title>Genomics of Bifidobacteria.</title>
        <authorList>
            <person name="Ventura M."/>
            <person name="Milani C."/>
            <person name="Lugli G.A."/>
        </authorList>
    </citation>
    <scope>NUCLEOTIDE SEQUENCE [LARGE SCALE GENOMIC DNA]</scope>
    <source>
        <strain evidence="6 7">LMG 11591</strain>
    </source>
</reference>
<sequence length="64" mass="7014">MAARCAVCGKGPQTGFSVSHSHIRNKRLFRPNLQRVHTTINGENTHIRVCTKCLKAGKVSRVAA</sequence>
<dbReference type="AlphaFoldDB" id="A0A087BAY9"/>
<dbReference type="InterPro" id="IPR026569">
    <property type="entry name" value="Ribosomal_bL28"/>
</dbReference>
<evidence type="ECO:0000256" key="5">
    <source>
        <dbReference type="HAMAP-Rule" id="MF_00373"/>
    </source>
</evidence>
<dbReference type="GO" id="GO:0006412">
    <property type="term" value="P:translation"/>
    <property type="evidence" value="ECO:0007669"/>
    <property type="project" value="UniProtKB-UniRule"/>
</dbReference>
<dbReference type="GO" id="GO:0005840">
    <property type="term" value="C:ribosome"/>
    <property type="evidence" value="ECO:0007669"/>
    <property type="project" value="UniProtKB-KW"/>
</dbReference>
<dbReference type="InterPro" id="IPR034704">
    <property type="entry name" value="Ribosomal_bL28/bL31-like_sf"/>
</dbReference>
<gene>
    <name evidence="5" type="primary">rpmB</name>
    <name evidence="6" type="ORF">BMAGN_0138</name>
</gene>
<keyword evidence="7" id="KW-1185">Reference proteome</keyword>
<dbReference type="RefSeq" id="WP_022859948.1">
    <property type="nucleotide sequence ID" value="NZ_JGZB01000004.1"/>
</dbReference>
<dbReference type="EMBL" id="JGZB01000004">
    <property type="protein sequence ID" value="KFI68189.1"/>
    <property type="molecule type" value="Genomic_DNA"/>
</dbReference>
<comment type="caution">
    <text evidence="6">The sequence shown here is derived from an EMBL/GenBank/DDBJ whole genome shotgun (WGS) entry which is preliminary data.</text>
</comment>
<dbReference type="PANTHER" id="PTHR39080:SF1">
    <property type="entry name" value="LARGE RIBOSOMAL SUBUNIT PROTEIN BL28A"/>
    <property type="match status" value="1"/>
</dbReference>
<organism evidence="6 7">
    <name type="scientific">Bifidobacterium magnum</name>
    <dbReference type="NCBI Taxonomy" id="1692"/>
    <lineage>
        <taxon>Bacteria</taxon>
        <taxon>Bacillati</taxon>
        <taxon>Actinomycetota</taxon>
        <taxon>Actinomycetes</taxon>
        <taxon>Bifidobacteriales</taxon>
        <taxon>Bifidobacteriaceae</taxon>
        <taxon>Bifidobacterium</taxon>
    </lineage>
</organism>
<dbReference type="InterPro" id="IPR037147">
    <property type="entry name" value="Ribosomal_bL28_sf"/>
</dbReference>
<dbReference type="SUPFAM" id="SSF143800">
    <property type="entry name" value="L28p-like"/>
    <property type="match status" value="1"/>
</dbReference>
<evidence type="ECO:0000313" key="6">
    <source>
        <dbReference type="EMBL" id="KFI68189.1"/>
    </source>
</evidence>
<accession>A0A087BAY9</accession>
<evidence type="ECO:0000256" key="4">
    <source>
        <dbReference type="ARBA" id="ARBA00035174"/>
    </source>
</evidence>
<evidence type="ECO:0000313" key="7">
    <source>
        <dbReference type="Proteomes" id="UP000029052"/>
    </source>
</evidence>
<name>A0A087BAY9_9BIFI</name>
<dbReference type="PANTHER" id="PTHR39080">
    <property type="entry name" value="50S RIBOSOMAL PROTEIN L28"/>
    <property type="match status" value="1"/>
</dbReference>
<dbReference type="STRING" id="1692.BMAGN_0138"/>
<dbReference type="Gene3D" id="2.30.170.40">
    <property type="entry name" value="Ribosomal protein L28/L24"/>
    <property type="match status" value="1"/>
</dbReference>
<dbReference type="InterPro" id="IPR001383">
    <property type="entry name" value="Ribosomal_bL28_bact-type"/>
</dbReference>
<dbReference type="HAMAP" id="MF_00373">
    <property type="entry name" value="Ribosomal_bL28"/>
    <property type="match status" value="1"/>
</dbReference>
<evidence type="ECO:0000256" key="2">
    <source>
        <dbReference type="ARBA" id="ARBA00022980"/>
    </source>
</evidence>
<keyword evidence="3 5" id="KW-0687">Ribonucleoprotein</keyword>
<dbReference type="InterPro" id="IPR050096">
    <property type="entry name" value="Bacterial_rp_bL28"/>
</dbReference>
<dbReference type="GO" id="GO:0003735">
    <property type="term" value="F:structural constituent of ribosome"/>
    <property type="evidence" value="ECO:0007669"/>
    <property type="project" value="InterPro"/>
</dbReference>
<comment type="similarity">
    <text evidence="1 5">Belongs to the bacterial ribosomal protein bL28 family.</text>
</comment>
<evidence type="ECO:0000256" key="3">
    <source>
        <dbReference type="ARBA" id="ARBA00023274"/>
    </source>
</evidence>
<evidence type="ECO:0000256" key="1">
    <source>
        <dbReference type="ARBA" id="ARBA00008760"/>
    </source>
</evidence>
<dbReference type="NCBIfam" id="TIGR00009">
    <property type="entry name" value="L28"/>
    <property type="match status" value="1"/>
</dbReference>
<dbReference type="eggNOG" id="COG0227">
    <property type="taxonomic scope" value="Bacteria"/>
</dbReference>